<dbReference type="Proteomes" id="UP000280881">
    <property type="component" value="Unassembled WGS sequence"/>
</dbReference>
<gene>
    <name evidence="6" type="ORF">C7457_0971</name>
</gene>
<dbReference type="OrthoDB" id="9807879at2"/>
<accession>A0A420W9T2</accession>
<dbReference type="GO" id="GO:0051539">
    <property type="term" value="F:4 iron, 4 sulfur cluster binding"/>
    <property type="evidence" value="ECO:0007669"/>
    <property type="project" value="UniProtKB-KW"/>
</dbReference>
<reference evidence="6 7" key="1">
    <citation type="submission" date="2018-10" db="EMBL/GenBank/DDBJ databases">
        <title>Genomic Encyclopedia of Type Strains, Phase IV (KMG-IV): sequencing the most valuable type-strain genomes for metagenomic binning, comparative biology and taxonomic classification.</title>
        <authorList>
            <person name="Goeker M."/>
        </authorList>
    </citation>
    <scope>NUCLEOTIDE SEQUENCE [LARGE SCALE GENOMIC DNA]</scope>
    <source>
        <strain evidence="6 7">DSM 15521</strain>
    </source>
</reference>
<organism evidence="6 7">
    <name type="scientific">Thermovibrio guaymasensis</name>
    <dbReference type="NCBI Taxonomy" id="240167"/>
    <lineage>
        <taxon>Bacteria</taxon>
        <taxon>Pseudomonadati</taxon>
        <taxon>Aquificota</taxon>
        <taxon>Aquificia</taxon>
        <taxon>Desulfurobacteriales</taxon>
        <taxon>Desulfurobacteriaceae</taxon>
        <taxon>Thermovibrio</taxon>
    </lineage>
</organism>
<keyword evidence="2" id="KW-0479">Metal-binding</keyword>
<evidence type="ECO:0000256" key="2">
    <source>
        <dbReference type="ARBA" id="ARBA00022723"/>
    </source>
</evidence>
<dbReference type="PROSITE" id="PS00198">
    <property type="entry name" value="4FE4S_FER_1"/>
    <property type="match status" value="1"/>
</dbReference>
<dbReference type="RefSeq" id="WP_121170532.1">
    <property type="nucleotide sequence ID" value="NZ_RBIE01000001.1"/>
</dbReference>
<dbReference type="AlphaFoldDB" id="A0A420W9T2"/>
<dbReference type="InterPro" id="IPR017896">
    <property type="entry name" value="4Fe4S_Fe-S-bd"/>
</dbReference>
<dbReference type="InterPro" id="IPR017900">
    <property type="entry name" value="4Fe4S_Fe_S_CS"/>
</dbReference>
<evidence type="ECO:0000313" key="6">
    <source>
        <dbReference type="EMBL" id="RKQ64080.1"/>
    </source>
</evidence>
<comment type="caution">
    <text evidence="6">The sequence shown here is derived from an EMBL/GenBank/DDBJ whole genome shotgun (WGS) entry which is preliminary data.</text>
</comment>
<name>A0A420W9T2_9BACT</name>
<evidence type="ECO:0000259" key="5">
    <source>
        <dbReference type="PROSITE" id="PS51379"/>
    </source>
</evidence>
<protein>
    <recommendedName>
        <fullName evidence="5">4Fe-4S ferredoxin-type domain-containing protein</fullName>
    </recommendedName>
</protein>
<dbReference type="EMBL" id="RBIE01000001">
    <property type="protein sequence ID" value="RKQ64080.1"/>
    <property type="molecule type" value="Genomic_DNA"/>
</dbReference>
<evidence type="ECO:0000256" key="1">
    <source>
        <dbReference type="ARBA" id="ARBA00022485"/>
    </source>
</evidence>
<evidence type="ECO:0000313" key="7">
    <source>
        <dbReference type="Proteomes" id="UP000280881"/>
    </source>
</evidence>
<dbReference type="Gene3D" id="3.30.70.20">
    <property type="match status" value="1"/>
</dbReference>
<keyword evidence="3" id="KW-0408">Iron</keyword>
<evidence type="ECO:0000256" key="3">
    <source>
        <dbReference type="ARBA" id="ARBA00023004"/>
    </source>
</evidence>
<dbReference type="Pfam" id="PF13237">
    <property type="entry name" value="Fer4_10"/>
    <property type="match status" value="1"/>
</dbReference>
<dbReference type="SUPFAM" id="SSF54862">
    <property type="entry name" value="4Fe-4S ferredoxins"/>
    <property type="match status" value="1"/>
</dbReference>
<dbReference type="InterPro" id="IPR050572">
    <property type="entry name" value="Fe-S_Ferredoxin"/>
</dbReference>
<feature type="domain" description="4Fe-4S ferredoxin-type" evidence="5">
    <location>
        <begin position="61"/>
        <end position="91"/>
    </location>
</feature>
<keyword evidence="7" id="KW-1185">Reference proteome</keyword>
<dbReference type="PANTHER" id="PTHR43687:SF1">
    <property type="entry name" value="FERREDOXIN III"/>
    <property type="match status" value="1"/>
</dbReference>
<dbReference type="PANTHER" id="PTHR43687">
    <property type="entry name" value="ADENYLYLSULFATE REDUCTASE, BETA SUBUNIT"/>
    <property type="match status" value="1"/>
</dbReference>
<sequence>MEELDVREEDLLSDENGNYAYLTLGGILYTPSYLDSIDYSKCEHCERCLNLCETRGIDEEGKIVPDFPEICSGCRHCENVCPAKSVVARPIPIEEMKKRFRKYKSSKG</sequence>
<dbReference type="PROSITE" id="PS51379">
    <property type="entry name" value="4FE4S_FER_2"/>
    <property type="match status" value="1"/>
</dbReference>
<dbReference type="GO" id="GO:0046872">
    <property type="term" value="F:metal ion binding"/>
    <property type="evidence" value="ECO:0007669"/>
    <property type="project" value="UniProtKB-KW"/>
</dbReference>
<evidence type="ECO:0000256" key="4">
    <source>
        <dbReference type="ARBA" id="ARBA00023014"/>
    </source>
</evidence>
<keyword evidence="4" id="KW-0411">Iron-sulfur</keyword>
<keyword evidence="1" id="KW-0004">4Fe-4S</keyword>
<proteinExistence type="predicted"/>